<accession>A0A383AP50</accession>
<keyword evidence="1" id="KW-1133">Transmembrane helix</keyword>
<evidence type="ECO:0000256" key="1">
    <source>
        <dbReference type="SAM" id="Phobius"/>
    </source>
</evidence>
<feature type="transmembrane region" description="Helical" evidence="1">
    <location>
        <begin position="85"/>
        <end position="107"/>
    </location>
</feature>
<sequence>MDQARVLALRTARENTDFYGPAYPDQGFVQEELGAEEGEDYYRVRLSYRPATGFNGTPGVELFIIDKVGEIESRQLLSSPRAKSVMLPTLAALGGLAVVGVVVVVLFTTGVFSLGGVTGMAGGSATGPSDPT</sequence>
<proteinExistence type="predicted"/>
<name>A0A383AP50_9ZZZZ</name>
<keyword evidence="1" id="KW-0812">Transmembrane</keyword>
<gene>
    <name evidence="2" type="ORF">METZ01_LOCUS462550</name>
</gene>
<feature type="non-terminal residue" evidence="2">
    <location>
        <position position="132"/>
    </location>
</feature>
<organism evidence="2">
    <name type="scientific">marine metagenome</name>
    <dbReference type="NCBI Taxonomy" id="408172"/>
    <lineage>
        <taxon>unclassified sequences</taxon>
        <taxon>metagenomes</taxon>
        <taxon>ecological metagenomes</taxon>
    </lineage>
</organism>
<keyword evidence="1" id="KW-0472">Membrane</keyword>
<evidence type="ECO:0000313" key="2">
    <source>
        <dbReference type="EMBL" id="SVE09696.1"/>
    </source>
</evidence>
<dbReference type="EMBL" id="UINC01193876">
    <property type="protein sequence ID" value="SVE09696.1"/>
    <property type="molecule type" value="Genomic_DNA"/>
</dbReference>
<dbReference type="AlphaFoldDB" id="A0A383AP50"/>
<reference evidence="2" key="1">
    <citation type="submission" date="2018-05" db="EMBL/GenBank/DDBJ databases">
        <authorList>
            <person name="Lanie J.A."/>
            <person name="Ng W.-L."/>
            <person name="Kazmierczak K.M."/>
            <person name="Andrzejewski T.M."/>
            <person name="Davidsen T.M."/>
            <person name="Wayne K.J."/>
            <person name="Tettelin H."/>
            <person name="Glass J.I."/>
            <person name="Rusch D."/>
            <person name="Podicherti R."/>
            <person name="Tsui H.-C.T."/>
            <person name="Winkler M.E."/>
        </authorList>
    </citation>
    <scope>NUCLEOTIDE SEQUENCE</scope>
</reference>
<protein>
    <submittedName>
        <fullName evidence="2">Uncharacterized protein</fullName>
    </submittedName>
</protein>